<sequence length="163" mass="17717">MPDPPFRILSRGPFLFLGVLFSALKQEVHELTSLRMTKRRSSVPSMQSFWTLKVGVAGRKGGVDGHIQKMLYRMVPPDVGAKSGPTQEKHRSPAYAPPRAGSCLLGLFRLLHPSSTSGLRSPSTSPDPAPRSLHLFIAQSGPGLDPGCQKPTAGRLLIWKPQV</sequence>
<evidence type="ECO:0000313" key="2">
    <source>
        <dbReference type="Proteomes" id="UP001227543"/>
    </source>
</evidence>
<comment type="caution">
    <text evidence="1">The sequence shown here is derived from an EMBL/GenBank/DDBJ whole genome shotgun (WGS) entry which is preliminary data.</text>
</comment>
<dbReference type="GeneID" id="85417503"/>
<accession>A0ABQ9QGE6</accession>
<reference evidence="1 2" key="1">
    <citation type="submission" date="2016-10" db="EMBL/GenBank/DDBJ databases">
        <title>The genome sequence of Colletotrichum fioriniae PJ7.</title>
        <authorList>
            <person name="Baroncelli R."/>
        </authorList>
    </citation>
    <scope>NUCLEOTIDE SEQUENCE [LARGE SCALE GENOMIC DNA]</scope>
    <source>
        <strain evidence="1 2">Tom-12</strain>
    </source>
</reference>
<protein>
    <submittedName>
        <fullName evidence="1">Uncharacterized protein</fullName>
    </submittedName>
</protein>
<organism evidence="1 2">
    <name type="scientific">Colletotrichum tamarilloi</name>
    <dbReference type="NCBI Taxonomy" id="1209934"/>
    <lineage>
        <taxon>Eukaryota</taxon>
        <taxon>Fungi</taxon>
        <taxon>Dikarya</taxon>
        <taxon>Ascomycota</taxon>
        <taxon>Pezizomycotina</taxon>
        <taxon>Sordariomycetes</taxon>
        <taxon>Hypocreomycetidae</taxon>
        <taxon>Glomerellales</taxon>
        <taxon>Glomerellaceae</taxon>
        <taxon>Colletotrichum</taxon>
        <taxon>Colletotrichum acutatum species complex</taxon>
    </lineage>
</organism>
<proteinExistence type="predicted"/>
<dbReference type="RefSeq" id="XP_060372157.1">
    <property type="nucleotide sequence ID" value="XM_060533265.1"/>
</dbReference>
<dbReference type="Proteomes" id="UP001227543">
    <property type="component" value="Unassembled WGS sequence"/>
</dbReference>
<gene>
    <name evidence="1" type="ORF">CTAM01_17278</name>
</gene>
<name>A0ABQ9QGE6_9PEZI</name>
<keyword evidence="2" id="KW-1185">Reference proteome</keyword>
<dbReference type="EMBL" id="MLFU01000462">
    <property type="protein sequence ID" value="KAK1452540.1"/>
    <property type="molecule type" value="Genomic_DNA"/>
</dbReference>
<evidence type="ECO:0000313" key="1">
    <source>
        <dbReference type="EMBL" id="KAK1452540.1"/>
    </source>
</evidence>